<sequence length="445" mass="49997">MKHLAVETFINRRQKLMDSLPNQALLLVPSATLVTRSRDTEHPFRQDSDFWYLTGFNEPDAFLVLMKGNPQGEQLLFSQPKDKLMETWTGVRLGQDAAVIQLGFDQAFTFAEIDDQLPKLLNQASEVWMPIEDEALYSRYLVWRQRARAMFKKQANLPSRVVDLSQQLSEMRLIKAPEEIELMKEAARISAEAHCRAMQVCRPGMYEYQLEAELEHEFKMQAASGPAYGSIVGSGENACVLHYVENKDVMQAGDLVLIDAGAEYQGYAGDITRTFPVSGVFSLQQKQLYNLVLKANQLAISLTRPGVSLDELHQATVHCLVTGLVELELLKGDVEQLIKTEAYKDFYMHGTSHWLGLDVHDVGLYWQEGKPRLLEPGMVFTIEPGLYISPDQQGIDPLWQGIGIRIEDDVLVTETACEVLTAAVPKTIEGIEGLMKGESYAATRV</sequence>
<organism evidence="11 12">
    <name type="scientific">Marinospirillum insulare</name>
    <dbReference type="NCBI Taxonomy" id="217169"/>
    <lineage>
        <taxon>Bacteria</taxon>
        <taxon>Pseudomonadati</taxon>
        <taxon>Pseudomonadota</taxon>
        <taxon>Gammaproteobacteria</taxon>
        <taxon>Oceanospirillales</taxon>
        <taxon>Oceanospirillaceae</taxon>
        <taxon>Marinospirillum</taxon>
    </lineage>
</organism>
<dbReference type="Gene3D" id="3.40.350.10">
    <property type="entry name" value="Creatinase/prolidase N-terminal domain"/>
    <property type="match status" value="1"/>
</dbReference>
<keyword evidence="8" id="KW-0482">Metalloprotease</keyword>
<evidence type="ECO:0000256" key="6">
    <source>
        <dbReference type="ARBA" id="ARBA00022723"/>
    </source>
</evidence>
<evidence type="ECO:0000313" key="11">
    <source>
        <dbReference type="EMBL" id="GLR64867.1"/>
    </source>
</evidence>
<dbReference type="InterPro" id="IPR001131">
    <property type="entry name" value="Peptidase_M24B_aminopep-P_CS"/>
</dbReference>
<dbReference type="Pfam" id="PF00557">
    <property type="entry name" value="Peptidase_M24"/>
    <property type="match status" value="1"/>
</dbReference>
<evidence type="ECO:0000313" key="12">
    <source>
        <dbReference type="Proteomes" id="UP001156682"/>
    </source>
</evidence>
<evidence type="ECO:0000256" key="1">
    <source>
        <dbReference type="ARBA" id="ARBA00001424"/>
    </source>
</evidence>
<dbReference type="SUPFAM" id="SSF53092">
    <property type="entry name" value="Creatinase/prolidase N-terminal domain"/>
    <property type="match status" value="1"/>
</dbReference>
<dbReference type="InterPro" id="IPR000994">
    <property type="entry name" value="Pept_M24"/>
</dbReference>
<keyword evidence="5" id="KW-0645">Protease</keyword>
<dbReference type="Pfam" id="PF05195">
    <property type="entry name" value="AMP_N"/>
    <property type="match status" value="1"/>
</dbReference>
<feature type="domain" description="Aminopeptidase P N-terminal" evidence="10">
    <location>
        <begin position="4"/>
        <end position="137"/>
    </location>
</feature>
<evidence type="ECO:0000256" key="4">
    <source>
        <dbReference type="ARBA" id="ARBA00012574"/>
    </source>
</evidence>
<evidence type="ECO:0000256" key="3">
    <source>
        <dbReference type="ARBA" id="ARBA00008766"/>
    </source>
</evidence>
<dbReference type="PRINTS" id="PR00599">
    <property type="entry name" value="MAPEPTIDASE"/>
</dbReference>
<evidence type="ECO:0000256" key="5">
    <source>
        <dbReference type="ARBA" id="ARBA00022670"/>
    </source>
</evidence>
<comment type="catalytic activity">
    <reaction evidence="1">
        <text>Release of any N-terminal amino acid, including proline, that is linked to proline, even from a dipeptide or tripeptide.</text>
        <dbReference type="EC" id="3.4.11.9"/>
    </reaction>
</comment>
<keyword evidence="12" id="KW-1185">Reference proteome</keyword>
<keyword evidence="11" id="KW-0031">Aminopeptidase</keyword>
<dbReference type="InterPro" id="IPR029149">
    <property type="entry name" value="Creatin/AminoP/Spt16_N"/>
</dbReference>
<keyword evidence="9" id="KW-0464">Manganese</keyword>
<proteinExistence type="inferred from homology"/>
<dbReference type="CDD" id="cd01087">
    <property type="entry name" value="Prolidase"/>
    <property type="match status" value="1"/>
</dbReference>
<keyword evidence="7" id="KW-0378">Hydrolase</keyword>
<dbReference type="SMART" id="SM01011">
    <property type="entry name" value="AMP_N"/>
    <property type="match status" value="1"/>
</dbReference>
<dbReference type="EC" id="3.4.11.9" evidence="4"/>
<comment type="similarity">
    <text evidence="3">Belongs to the peptidase M24B family.</text>
</comment>
<evidence type="ECO:0000256" key="2">
    <source>
        <dbReference type="ARBA" id="ARBA00001936"/>
    </source>
</evidence>
<dbReference type="PANTHER" id="PTHR43226:SF4">
    <property type="entry name" value="XAA-PRO AMINOPEPTIDASE 3"/>
    <property type="match status" value="1"/>
</dbReference>
<accession>A0ABQ6A2S0</accession>
<dbReference type="InterPro" id="IPR036005">
    <property type="entry name" value="Creatinase/aminopeptidase-like"/>
</dbReference>
<dbReference type="NCBIfam" id="NF008131">
    <property type="entry name" value="PRK10879.1"/>
    <property type="match status" value="1"/>
</dbReference>
<dbReference type="Gene3D" id="3.90.230.10">
    <property type="entry name" value="Creatinase/methionine aminopeptidase superfamily"/>
    <property type="match status" value="1"/>
</dbReference>
<dbReference type="EMBL" id="BSOR01000039">
    <property type="protein sequence ID" value="GLR64867.1"/>
    <property type="molecule type" value="Genomic_DNA"/>
</dbReference>
<comment type="caution">
    <text evidence="11">The sequence shown here is derived from an EMBL/GenBank/DDBJ whole genome shotgun (WGS) entry which is preliminary data.</text>
</comment>
<dbReference type="PROSITE" id="PS00491">
    <property type="entry name" value="PROLINE_PEPTIDASE"/>
    <property type="match status" value="1"/>
</dbReference>
<dbReference type="InterPro" id="IPR001714">
    <property type="entry name" value="Pept_M24_MAP"/>
</dbReference>
<dbReference type="InterPro" id="IPR052433">
    <property type="entry name" value="X-Pro_dipept-like"/>
</dbReference>
<evidence type="ECO:0000256" key="7">
    <source>
        <dbReference type="ARBA" id="ARBA00022801"/>
    </source>
</evidence>
<dbReference type="Proteomes" id="UP001156682">
    <property type="component" value="Unassembled WGS sequence"/>
</dbReference>
<keyword evidence="6" id="KW-0479">Metal-binding</keyword>
<comment type="cofactor">
    <cofactor evidence="2">
        <name>Mn(2+)</name>
        <dbReference type="ChEBI" id="CHEBI:29035"/>
    </cofactor>
</comment>
<evidence type="ECO:0000256" key="8">
    <source>
        <dbReference type="ARBA" id="ARBA00023049"/>
    </source>
</evidence>
<reference evidence="12" key="1">
    <citation type="journal article" date="2019" name="Int. J. Syst. Evol. Microbiol.">
        <title>The Global Catalogue of Microorganisms (GCM) 10K type strain sequencing project: providing services to taxonomists for standard genome sequencing and annotation.</title>
        <authorList>
            <consortium name="The Broad Institute Genomics Platform"/>
            <consortium name="The Broad Institute Genome Sequencing Center for Infectious Disease"/>
            <person name="Wu L."/>
            <person name="Ma J."/>
        </authorList>
    </citation>
    <scope>NUCLEOTIDE SEQUENCE [LARGE SCALE GENOMIC DNA]</scope>
    <source>
        <strain evidence="12">NBRC 100033</strain>
    </source>
</reference>
<evidence type="ECO:0000256" key="9">
    <source>
        <dbReference type="ARBA" id="ARBA00023211"/>
    </source>
</evidence>
<dbReference type="GO" id="GO:0004177">
    <property type="term" value="F:aminopeptidase activity"/>
    <property type="evidence" value="ECO:0007669"/>
    <property type="project" value="UniProtKB-KW"/>
</dbReference>
<name>A0ABQ6A2S0_9GAMM</name>
<dbReference type="SUPFAM" id="SSF55920">
    <property type="entry name" value="Creatinase/aminopeptidase"/>
    <property type="match status" value="1"/>
</dbReference>
<dbReference type="RefSeq" id="WP_027850526.1">
    <property type="nucleotide sequence ID" value="NZ_BSOR01000039.1"/>
</dbReference>
<evidence type="ECO:0000259" key="10">
    <source>
        <dbReference type="SMART" id="SM01011"/>
    </source>
</evidence>
<dbReference type="InterPro" id="IPR007865">
    <property type="entry name" value="Aminopep_P_N"/>
</dbReference>
<protein>
    <recommendedName>
        <fullName evidence="4">Xaa-Pro aminopeptidase</fullName>
        <ecNumber evidence="4">3.4.11.9</ecNumber>
    </recommendedName>
</protein>
<gene>
    <name evidence="11" type="primary">pepP</name>
    <name evidence="11" type="ORF">GCM10007878_23050</name>
</gene>
<dbReference type="PANTHER" id="PTHR43226">
    <property type="entry name" value="XAA-PRO AMINOPEPTIDASE 3"/>
    <property type="match status" value="1"/>
</dbReference>